<dbReference type="Pfam" id="PF05257">
    <property type="entry name" value="CHAP"/>
    <property type="match status" value="1"/>
</dbReference>
<comment type="subcellular location">
    <subcellularLocation>
        <location evidence="1">Secreted</location>
    </subcellularLocation>
</comment>
<comment type="caution">
    <text evidence="4">The sequence shown here is derived from an EMBL/GenBank/DDBJ whole genome shotgun (WGS) entry which is preliminary data.</text>
</comment>
<dbReference type="InterPro" id="IPR038765">
    <property type="entry name" value="Papain-like_cys_pep_sf"/>
</dbReference>
<keyword evidence="5" id="KW-1185">Reference proteome</keyword>
<gene>
    <name evidence="4" type="ORF">ACE1CI_03115</name>
</gene>
<reference evidence="4 5" key="1">
    <citation type="submission" date="2024-09" db="EMBL/GenBank/DDBJ databases">
        <title>Floridaenema gen nov. (Aerosakkonemataceae, Aerosakkonematales ord. nov., Cyanobacteria) from benthic tropical and subtropical fresh waters, with the description of four new species.</title>
        <authorList>
            <person name="Moretto J.A."/>
            <person name="Berthold D.E."/>
            <person name="Lefler F.W."/>
            <person name="Huang I.-S."/>
            <person name="Laughinghouse H. IV."/>
        </authorList>
    </citation>
    <scope>NUCLEOTIDE SEQUENCE [LARGE SCALE GENOMIC DNA]</scope>
    <source>
        <strain evidence="4 5">BLCC-F50</strain>
    </source>
</reference>
<feature type="domain" description="Peptidase C51" evidence="3">
    <location>
        <begin position="9"/>
        <end position="139"/>
    </location>
</feature>
<evidence type="ECO:0000256" key="1">
    <source>
        <dbReference type="ARBA" id="ARBA00004613"/>
    </source>
</evidence>
<dbReference type="EMBL" id="JBHFNR010000019">
    <property type="protein sequence ID" value="MFB2891916.1"/>
    <property type="molecule type" value="Genomic_DNA"/>
</dbReference>
<dbReference type="Proteomes" id="UP001576784">
    <property type="component" value="Unassembled WGS sequence"/>
</dbReference>
<accession>A0ABV4XJN3</accession>
<evidence type="ECO:0000259" key="3">
    <source>
        <dbReference type="PROSITE" id="PS50911"/>
    </source>
</evidence>
<dbReference type="InterPro" id="IPR050557">
    <property type="entry name" value="RTX_toxin/Mannuronan_C5-epim"/>
</dbReference>
<proteinExistence type="predicted"/>
<dbReference type="PANTHER" id="PTHR38340">
    <property type="entry name" value="S-LAYER PROTEIN"/>
    <property type="match status" value="1"/>
</dbReference>
<organism evidence="4 5">
    <name type="scientific">Floridaenema flaviceps BLCC-F50</name>
    <dbReference type="NCBI Taxonomy" id="3153642"/>
    <lineage>
        <taxon>Bacteria</taxon>
        <taxon>Bacillati</taxon>
        <taxon>Cyanobacteriota</taxon>
        <taxon>Cyanophyceae</taxon>
        <taxon>Oscillatoriophycideae</taxon>
        <taxon>Aerosakkonematales</taxon>
        <taxon>Aerosakkonemataceae</taxon>
        <taxon>Floridanema</taxon>
        <taxon>Floridanema flaviceps</taxon>
    </lineage>
</organism>
<dbReference type="SUPFAM" id="SSF54001">
    <property type="entry name" value="Cysteine proteinases"/>
    <property type="match status" value="1"/>
</dbReference>
<dbReference type="Gene3D" id="3.90.1720.10">
    <property type="entry name" value="endopeptidase domain like (from Nostoc punctiforme)"/>
    <property type="match status" value="1"/>
</dbReference>
<evidence type="ECO:0000313" key="5">
    <source>
        <dbReference type="Proteomes" id="UP001576784"/>
    </source>
</evidence>
<keyword evidence="2" id="KW-0964">Secreted</keyword>
<evidence type="ECO:0000313" key="4">
    <source>
        <dbReference type="EMBL" id="MFB2891916.1"/>
    </source>
</evidence>
<dbReference type="InterPro" id="IPR001343">
    <property type="entry name" value="Hemolysn_Ca-bd"/>
</dbReference>
<dbReference type="InterPro" id="IPR011049">
    <property type="entry name" value="Serralysin-like_metalloprot_C"/>
</dbReference>
<evidence type="ECO:0000256" key="2">
    <source>
        <dbReference type="ARBA" id="ARBA00022525"/>
    </source>
</evidence>
<dbReference type="Gene3D" id="2.150.10.10">
    <property type="entry name" value="Serralysin-like metalloprotease, C-terminal"/>
    <property type="match status" value="1"/>
</dbReference>
<dbReference type="PROSITE" id="PS50911">
    <property type="entry name" value="CHAP"/>
    <property type="match status" value="1"/>
</dbReference>
<dbReference type="PRINTS" id="PR00313">
    <property type="entry name" value="CABNDNGRPT"/>
</dbReference>
<dbReference type="SUPFAM" id="SSF51120">
    <property type="entry name" value="beta-Roll"/>
    <property type="match status" value="1"/>
</dbReference>
<protein>
    <submittedName>
        <fullName evidence="4">CHAP domain-containing protein</fullName>
    </submittedName>
</protein>
<dbReference type="Pfam" id="PF00353">
    <property type="entry name" value="HemolysinCabind"/>
    <property type="match status" value="3"/>
</dbReference>
<sequence>MPNPSDFGINLNSINYQAAGNKIVAGNNDSTFWCTEFAYGRAIEKGLFQNNQGFGAKYFGNAGQWDDNLGWTKQVKANSFVVWDPLQAGAGSVGHVGFVEKVNSDGSFVISEANWSKPGFNSRTISLGTTAFNTAKFVTIPSSTGGTPPSTPTAGNDNIMGGAGNDNINALGGNDTISGAGGSDTLRGDSGNDIVYGNDGNDLLYGGTGNDTVIGGAGNDVLDGFYYSGLSGNGEVDYLRGDGGADTFVIGDYYGKGYLGNSWAVIQDFSSSQGDKIKVQGSLSQYQLRSGSLYGYSSNDTAIVLSSNTSEVVAVALGVSTSNGSIQLSTRDFITT</sequence>
<name>A0ABV4XJN3_9CYAN</name>
<dbReference type="PANTHER" id="PTHR38340:SF1">
    <property type="entry name" value="S-LAYER PROTEIN"/>
    <property type="match status" value="1"/>
</dbReference>
<dbReference type="InterPro" id="IPR007921">
    <property type="entry name" value="CHAP_dom"/>
</dbReference>
<dbReference type="RefSeq" id="WP_413261593.1">
    <property type="nucleotide sequence ID" value="NZ_JBHFNR010000019.1"/>
</dbReference>